<reference evidence="1" key="1">
    <citation type="journal article" date="2020" name="Stud. Mycol.">
        <title>101 Dothideomycetes genomes: a test case for predicting lifestyles and emergence of pathogens.</title>
        <authorList>
            <person name="Haridas S."/>
            <person name="Albert R."/>
            <person name="Binder M."/>
            <person name="Bloem J."/>
            <person name="Labutti K."/>
            <person name="Salamov A."/>
            <person name="Andreopoulos B."/>
            <person name="Baker S."/>
            <person name="Barry K."/>
            <person name="Bills G."/>
            <person name="Bluhm B."/>
            <person name="Cannon C."/>
            <person name="Castanera R."/>
            <person name="Culley D."/>
            <person name="Daum C."/>
            <person name="Ezra D."/>
            <person name="Gonzalez J."/>
            <person name="Henrissat B."/>
            <person name="Kuo A."/>
            <person name="Liang C."/>
            <person name="Lipzen A."/>
            <person name="Lutzoni F."/>
            <person name="Magnuson J."/>
            <person name="Mondo S."/>
            <person name="Nolan M."/>
            <person name="Ohm R."/>
            <person name="Pangilinan J."/>
            <person name="Park H.-J."/>
            <person name="Ramirez L."/>
            <person name="Alfaro M."/>
            <person name="Sun H."/>
            <person name="Tritt A."/>
            <person name="Yoshinaga Y."/>
            <person name="Zwiers L.-H."/>
            <person name="Turgeon B."/>
            <person name="Goodwin S."/>
            <person name="Spatafora J."/>
            <person name="Crous P."/>
            <person name="Grigoriev I."/>
        </authorList>
    </citation>
    <scope>NUCLEOTIDE SEQUENCE</scope>
    <source>
        <strain evidence="1">CBS 121739</strain>
    </source>
</reference>
<dbReference type="AlphaFoldDB" id="A0A6A6WDR1"/>
<evidence type="ECO:0000313" key="1">
    <source>
        <dbReference type="EMBL" id="KAF2760319.1"/>
    </source>
</evidence>
<gene>
    <name evidence="1" type="ORF">EJ05DRAFT_279538</name>
</gene>
<sequence>MAALVQAGGHGYYSVWSASSMPSGLQRLQSATITTTITTAHTARAELTRDSSGTDTEINPYCKVSGAPRLQCHHALQPEYARVPRHLWWLRSSEILVLRATLARHRNGSESYAVQSWRQRRRSSSSNSIILPGTGLSEKRVSVADIARIDRVTRNRVSRVI</sequence>
<accession>A0A6A6WDR1</accession>
<dbReference type="RefSeq" id="XP_033602770.1">
    <property type="nucleotide sequence ID" value="XM_033740430.1"/>
</dbReference>
<keyword evidence="2" id="KW-1185">Reference proteome</keyword>
<dbReference type="EMBL" id="ML996568">
    <property type="protein sequence ID" value="KAF2760319.1"/>
    <property type="molecule type" value="Genomic_DNA"/>
</dbReference>
<proteinExistence type="predicted"/>
<dbReference type="Proteomes" id="UP000799437">
    <property type="component" value="Unassembled WGS sequence"/>
</dbReference>
<name>A0A6A6WDR1_9PEZI</name>
<evidence type="ECO:0000313" key="2">
    <source>
        <dbReference type="Proteomes" id="UP000799437"/>
    </source>
</evidence>
<organism evidence="1 2">
    <name type="scientific">Pseudovirgaria hyperparasitica</name>
    <dbReference type="NCBI Taxonomy" id="470096"/>
    <lineage>
        <taxon>Eukaryota</taxon>
        <taxon>Fungi</taxon>
        <taxon>Dikarya</taxon>
        <taxon>Ascomycota</taxon>
        <taxon>Pezizomycotina</taxon>
        <taxon>Dothideomycetes</taxon>
        <taxon>Dothideomycetes incertae sedis</taxon>
        <taxon>Acrospermales</taxon>
        <taxon>Acrospermaceae</taxon>
        <taxon>Pseudovirgaria</taxon>
    </lineage>
</organism>
<protein>
    <submittedName>
        <fullName evidence="1">Uncharacterized protein</fullName>
    </submittedName>
</protein>
<dbReference type="GeneID" id="54481484"/>